<dbReference type="Pfam" id="PF03471">
    <property type="entry name" value="CorC_HlyC"/>
    <property type="match status" value="1"/>
</dbReference>
<dbReference type="SMART" id="SM01091">
    <property type="entry name" value="CorC_HlyC"/>
    <property type="match status" value="1"/>
</dbReference>
<name>A0ABW0F6X1_9HYPH</name>
<dbReference type="SUPFAM" id="SSF54631">
    <property type="entry name" value="CBS-domain pair"/>
    <property type="match status" value="1"/>
</dbReference>
<dbReference type="PROSITE" id="PS51371">
    <property type="entry name" value="CBS"/>
    <property type="match status" value="2"/>
</dbReference>
<evidence type="ECO:0000313" key="7">
    <source>
        <dbReference type="Proteomes" id="UP001595976"/>
    </source>
</evidence>
<keyword evidence="3 4" id="KW-0129">CBS domain</keyword>
<protein>
    <submittedName>
        <fullName evidence="6">Hemolysin family protein</fullName>
    </submittedName>
</protein>
<feature type="domain" description="CBS" evidence="5">
    <location>
        <begin position="170"/>
        <end position="227"/>
    </location>
</feature>
<dbReference type="PANTHER" id="PTHR22777">
    <property type="entry name" value="HEMOLYSIN-RELATED"/>
    <property type="match status" value="1"/>
</dbReference>
<dbReference type="EMBL" id="JBHSLI010000006">
    <property type="protein sequence ID" value="MFC5294270.1"/>
    <property type="molecule type" value="Genomic_DNA"/>
</dbReference>
<evidence type="ECO:0000256" key="2">
    <source>
        <dbReference type="ARBA" id="ARBA00022737"/>
    </source>
</evidence>
<organism evidence="6 7">
    <name type="scientific">Bosea minatitlanensis</name>
    <dbReference type="NCBI Taxonomy" id="128782"/>
    <lineage>
        <taxon>Bacteria</taxon>
        <taxon>Pseudomonadati</taxon>
        <taxon>Pseudomonadota</taxon>
        <taxon>Alphaproteobacteria</taxon>
        <taxon>Hyphomicrobiales</taxon>
        <taxon>Boseaceae</taxon>
        <taxon>Bosea</taxon>
    </lineage>
</organism>
<dbReference type="InterPro" id="IPR036318">
    <property type="entry name" value="FAD-bd_PCMH-like_sf"/>
</dbReference>
<dbReference type="InterPro" id="IPR005170">
    <property type="entry name" value="Transptr-assoc_dom"/>
</dbReference>
<keyword evidence="2" id="KW-0677">Repeat</keyword>
<dbReference type="InterPro" id="IPR000644">
    <property type="entry name" value="CBS_dom"/>
</dbReference>
<evidence type="ECO:0000256" key="1">
    <source>
        <dbReference type="ARBA" id="ARBA00006446"/>
    </source>
</evidence>
<evidence type="ECO:0000256" key="3">
    <source>
        <dbReference type="ARBA" id="ARBA00023122"/>
    </source>
</evidence>
<dbReference type="InterPro" id="IPR046342">
    <property type="entry name" value="CBS_dom_sf"/>
</dbReference>
<dbReference type="InterPro" id="IPR016169">
    <property type="entry name" value="FAD-bd_PCMH_sub2"/>
</dbReference>
<dbReference type="SUPFAM" id="SSF56176">
    <property type="entry name" value="FAD-binding/transporter-associated domain-like"/>
    <property type="match status" value="1"/>
</dbReference>
<comment type="similarity">
    <text evidence="1">Belongs to the UPF0053 family. Hemolysin C subfamily.</text>
</comment>
<dbReference type="Gene3D" id="3.10.580.10">
    <property type="entry name" value="CBS-domain"/>
    <property type="match status" value="1"/>
</dbReference>
<reference evidence="7" key="1">
    <citation type="journal article" date="2019" name="Int. J. Syst. Evol. Microbiol.">
        <title>The Global Catalogue of Microorganisms (GCM) 10K type strain sequencing project: providing services to taxonomists for standard genome sequencing and annotation.</title>
        <authorList>
            <consortium name="The Broad Institute Genomics Platform"/>
            <consortium name="The Broad Institute Genome Sequencing Center for Infectious Disease"/>
            <person name="Wu L."/>
            <person name="Ma J."/>
        </authorList>
    </citation>
    <scope>NUCLEOTIDE SEQUENCE [LARGE SCALE GENOMIC DNA]</scope>
    <source>
        <strain evidence="7">CGMCC 1.15643</strain>
    </source>
</reference>
<evidence type="ECO:0000313" key="6">
    <source>
        <dbReference type="EMBL" id="MFC5294270.1"/>
    </source>
</evidence>
<dbReference type="CDD" id="cd04590">
    <property type="entry name" value="CBS_pair_CorC_HlyC_assoc"/>
    <property type="match status" value="1"/>
</dbReference>
<accession>A0ABW0F6X1</accession>
<dbReference type="PANTHER" id="PTHR22777:SF27">
    <property type="entry name" value="MAGNESIUM AND COBALT EFFLUX PROTEIN CORC"/>
    <property type="match status" value="1"/>
</dbReference>
<dbReference type="InterPro" id="IPR044751">
    <property type="entry name" value="Ion_transp-like_CBS"/>
</dbReference>
<feature type="domain" description="CBS" evidence="5">
    <location>
        <begin position="77"/>
        <end position="137"/>
    </location>
</feature>
<dbReference type="RefSeq" id="WP_158445237.1">
    <property type="nucleotide sequence ID" value="NZ_JAOAOS010000009.1"/>
</dbReference>
<dbReference type="Gene3D" id="3.30.465.10">
    <property type="match status" value="1"/>
</dbReference>
<gene>
    <name evidence="6" type="ORF">ACFPK2_14880</name>
</gene>
<dbReference type="Proteomes" id="UP001595976">
    <property type="component" value="Unassembled WGS sequence"/>
</dbReference>
<sequence>MSDDGRQSQNDTNGRGLGHWLGQFLDRLGLRGGGTAREEIVEALAEENGELADLTAQERAMLTNVLSLRERRVGDVMIPRADIIAVPADASIDQLLALFRTAGHSRLPVFDDSLDDPRGMVHIRDFLEYIAEQAAPEPAAGAPEEAAPKGAAVHDLSAVDLSTRLSETKLLRPVLYVPPSMPAVDLLVRMQATRTHIALVIDEYGGTDGLVSIEDLIEIVVGDIEDEHDKEEVPITATGEGCFAADARATLEELRQATGVDLSGNEVADDIDTLGGLIVTLAGRVPAQGETVEGPEGLSFEVLDSDQRRVKRLTIRRRDPSAPEEAAMEAG</sequence>
<dbReference type="Pfam" id="PF00571">
    <property type="entry name" value="CBS"/>
    <property type="match status" value="2"/>
</dbReference>
<proteinExistence type="inferred from homology"/>
<comment type="caution">
    <text evidence="6">The sequence shown here is derived from an EMBL/GenBank/DDBJ whole genome shotgun (WGS) entry which is preliminary data.</text>
</comment>
<evidence type="ECO:0000256" key="4">
    <source>
        <dbReference type="PROSITE-ProRule" id="PRU00703"/>
    </source>
</evidence>
<dbReference type="SMART" id="SM00116">
    <property type="entry name" value="CBS"/>
    <property type="match status" value="2"/>
</dbReference>
<evidence type="ECO:0000259" key="5">
    <source>
        <dbReference type="PROSITE" id="PS51371"/>
    </source>
</evidence>
<keyword evidence="7" id="KW-1185">Reference proteome</keyword>